<keyword evidence="2" id="KW-1185">Reference proteome</keyword>
<organism evidence="1 2">
    <name type="scientific">Peronosclerospora sorghi</name>
    <dbReference type="NCBI Taxonomy" id="230839"/>
    <lineage>
        <taxon>Eukaryota</taxon>
        <taxon>Sar</taxon>
        <taxon>Stramenopiles</taxon>
        <taxon>Oomycota</taxon>
        <taxon>Peronosporomycetes</taxon>
        <taxon>Peronosporales</taxon>
        <taxon>Peronosporaceae</taxon>
        <taxon>Peronosclerospora</taxon>
    </lineage>
</organism>
<reference evidence="1 2" key="1">
    <citation type="journal article" date="2022" name="bioRxiv">
        <title>The genome of the oomycete Peronosclerospora sorghi, a cosmopolitan pathogen of maize and sorghum, is inflated with dispersed pseudogenes.</title>
        <authorList>
            <person name="Fletcher K."/>
            <person name="Martin F."/>
            <person name="Isakeit T."/>
            <person name="Cavanaugh K."/>
            <person name="Magill C."/>
            <person name="Michelmore R."/>
        </authorList>
    </citation>
    <scope>NUCLEOTIDE SEQUENCE [LARGE SCALE GENOMIC DNA]</scope>
    <source>
        <strain evidence="1">P6</strain>
    </source>
</reference>
<comment type="caution">
    <text evidence="1">The sequence shown here is derived from an EMBL/GenBank/DDBJ whole genome shotgun (WGS) entry which is preliminary data.</text>
</comment>
<accession>A0ACC0WQE6</accession>
<name>A0ACC0WQE6_9STRA</name>
<dbReference type="Proteomes" id="UP001163321">
    <property type="component" value="Chromosome 10"/>
</dbReference>
<dbReference type="EMBL" id="CM047589">
    <property type="protein sequence ID" value="KAI9920270.1"/>
    <property type="molecule type" value="Genomic_DNA"/>
</dbReference>
<sequence length="63" mass="6732">MIAAVDVRCLKLSAKQVSAVDAAHVEVASLSGVEFPAVGQPYRDSKSSAVTPRVTSRRRFTDV</sequence>
<evidence type="ECO:0000313" key="2">
    <source>
        <dbReference type="Proteomes" id="UP001163321"/>
    </source>
</evidence>
<evidence type="ECO:0000313" key="1">
    <source>
        <dbReference type="EMBL" id="KAI9920270.1"/>
    </source>
</evidence>
<proteinExistence type="predicted"/>
<protein>
    <submittedName>
        <fullName evidence="1">Uncharacterized protein</fullName>
    </submittedName>
</protein>
<gene>
    <name evidence="1" type="ORF">PsorP6_015471</name>
</gene>